<comment type="similarity">
    <text evidence="3 4">Belongs to the RlpA family.</text>
</comment>
<dbReference type="Pfam" id="PF03330">
    <property type="entry name" value="DPBB_1"/>
    <property type="match status" value="1"/>
</dbReference>
<keyword evidence="8" id="KW-1185">Reference proteome</keyword>
<dbReference type="PANTHER" id="PTHR34183:SF1">
    <property type="entry name" value="ENDOLYTIC PEPTIDOGLYCAN TRANSGLYCOSYLASE RLPA"/>
    <property type="match status" value="1"/>
</dbReference>
<evidence type="ECO:0000256" key="5">
    <source>
        <dbReference type="SAM" id="SignalP"/>
    </source>
</evidence>
<gene>
    <name evidence="3" type="primary">rlpA</name>
    <name evidence="7" type="ORF">GCU85_06705</name>
</gene>
<organism evidence="7 8">
    <name type="scientific">Ostreibacterium oceani</name>
    <dbReference type="NCBI Taxonomy" id="2654998"/>
    <lineage>
        <taxon>Bacteria</taxon>
        <taxon>Pseudomonadati</taxon>
        <taxon>Pseudomonadota</taxon>
        <taxon>Gammaproteobacteria</taxon>
        <taxon>Cardiobacteriales</taxon>
        <taxon>Ostreibacteriaceae</taxon>
        <taxon>Ostreibacterium</taxon>
    </lineage>
</organism>
<evidence type="ECO:0000259" key="6">
    <source>
        <dbReference type="Pfam" id="PF03330"/>
    </source>
</evidence>
<keyword evidence="5" id="KW-0732">Signal</keyword>
<feature type="signal peptide" evidence="5">
    <location>
        <begin position="1"/>
        <end position="17"/>
    </location>
</feature>
<dbReference type="CDD" id="cd22268">
    <property type="entry name" value="DPBB_RlpA-like"/>
    <property type="match status" value="1"/>
</dbReference>
<comment type="function">
    <text evidence="3">Lytic transglycosylase with a strong preference for naked glycan strands that lack stem peptides.</text>
</comment>
<dbReference type="RefSeq" id="WP_152810414.1">
    <property type="nucleotide sequence ID" value="NZ_WHNW01000007.1"/>
</dbReference>
<reference evidence="7 8" key="1">
    <citation type="submission" date="2019-10" db="EMBL/GenBank/DDBJ databases">
        <title>Cardiobacteriales fam. a chemoheterotrophic member of the order Cardiobacteriales, and proposal of Cardiobacteriales fam. nov.</title>
        <authorList>
            <person name="Wang C."/>
        </authorList>
    </citation>
    <scope>NUCLEOTIDE SEQUENCE [LARGE SCALE GENOMIC DNA]</scope>
    <source>
        <strain evidence="7 8">ML27</strain>
    </source>
</reference>
<name>A0A6N7F0V3_9GAMM</name>
<keyword evidence="3" id="KW-0449">Lipoprotein</keyword>
<comment type="caution">
    <text evidence="7">The sequence shown here is derived from an EMBL/GenBank/DDBJ whole genome shotgun (WGS) entry which is preliminary data.</text>
</comment>
<dbReference type="InterPro" id="IPR009009">
    <property type="entry name" value="RlpA-like_DPBB"/>
</dbReference>
<evidence type="ECO:0000256" key="1">
    <source>
        <dbReference type="ARBA" id="ARBA00023239"/>
    </source>
</evidence>
<dbReference type="InterPro" id="IPR012997">
    <property type="entry name" value="RplA"/>
</dbReference>
<dbReference type="SUPFAM" id="SSF50685">
    <property type="entry name" value="Barwin-like endoglucanases"/>
    <property type="match status" value="1"/>
</dbReference>
<dbReference type="InterPro" id="IPR036908">
    <property type="entry name" value="RlpA-like_sf"/>
</dbReference>
<keyword evidence="3" id="KW-1003">Cell membrane</keyword>
<keyword evidence="3" id="KW-0472">Membrane</keyword>
<dbReference type="AlphaFoldDB" id="A0A6N7F0V3"/>
<protein>
    <recommendedName>
        <fullName evidence="3">Endolytic peptidoglycan transglycosylase RlpA</fullName>
        <ecNumber evidence="3">4.2.2.-</ecNumber>
    </recommendedName>
</protein>
<dbReference type="GO" id="GO:0005886">
    <property type="term" value="C:plasma membrane"/>
    <property type="evidence" value="ECO:0007669"/>
    <property type="project" value="UniProtKB-SubCell"/>
</dbReference>
<evidence type="ECO:0000256" key="3">
    <source>
        <dbReference type="HAMAP-Rule" id="MF_02071"/>
    </source>
</evidence>
<feature type="domain" description="RlpA-like protein double-psi beta-barrel" evidence="6">
    <location>
        <begin position="117"/>
        <end position="204"/>
    </location>
</feature>
<comment type="subcellular location">
    <subcellularLocation>
        <location evidence="3">Cell membrane</location>
        <topology evidence="3">Lipid-anchor</topology>
    </subcellularLocation>
</comment>
<keyword evidence="3" id="KW-0564">Palmitate</keyword>
<dbReference type="InterPro" id="IPR034718">
    <property type="entry name" value="RlpA"/>
</dbReference>
<dbReference type="PANTHER" id="PTHR34183">
    <property type="entry name" value="ENDOLYTIC PEPTIDOGLYCAN TRANSGLYCOSYLASE RLPA"/>
    <property type="match status" value="1"/>
</dbReference>
<evidence type="ECO:0000256" key="2">
    <source>
        <dbReference type="ARBA" id="ARBA00023316"/>
    </source>
</evidence>
<accession>A0A6N7F0V3</accession>
<dbReference type="Proteomes" id="UP000471298">
    <property type="component" value="Unassembled WGS sequence"/>
</dbReference>
<dbReference type="Gene3D" id="2.40.40.10">
    <property type="entry name" value="RlpA-like domain"/>
    <property type="match status" value="1"/>
</dbReference>
<dbReference type="GO" id="GO:0008932">
    <property type="term" value="F:lytic endotransglycosylase activity"/>
    <property type="evidence" value="ECO:0007669"/>
    <property type="project" value="UniProtKB-UniRule"/>
</dbReference>
<sequence>MKVFIILINLFIGGFLAGCVSNESHTNDNISKNNINQLDNNDSSHVNSSPNQPDIDFTLGEQSAIGDKDARATIDTAIDTIVDDTADNPIDLRRKGRYTIKGKQYEIFASEKNFQEIGMASWYGPGFHGKKTASGEIYNMYDMTAAHKTLPLGTLVEVTDVKRKKKITVRINDRGPFHGGRIIDLSKKAAQELSMLEAGQAKVHIRVID</sequence>
<dbReference type="GO" id="GO:0000270">
    <property type="term" value="P:peptidoglycan metabolic process"/>
    <property type="evidence" value="ECO:0007669"/>
    <property type="project" value="UniProtKB-UniRule"/>
</dbReference>
<dbReference type="InParanoid" id="A0A6N7F0V3"/>
<evidence type="ECO:0000256" key="4">
    <source>
        <dbReference type="RuleBase" id="RU003495"/>
    </source>
</evidence>
<proteinExistence type="inferred from homology"/>
<keyword evidence="2 3" id="KW-0961">Cell wall biogenesis/degradation</keyword>
<keyword evidence="1 3" id="KW-0456">Lyase</keyword>
<dbReference type="EC" id="4.2.2.-" evidence="3"/>
<dbReference type="PROSITE" id="PS51257">
    <property type="entry name" value="PROKAR_LIPOPROTEIN"/>
    <property type="match status" value="1"/>
</dbReference>
<feature type="chain" id="PRO_5027189992" description="Endolytic peptidoglycan transglycosylase RlpA" evidence="5">
    <location>
        <begin position="18"/>
        <end position="209"/>
    </location>
</feature>
<evidence type="ECO:0000313" key="8">
    <source>
        <dbReference type="Proteomes" id="UP000471298"/>
    </source>
</evidence>
<evidence type="ECO:0000313" key="7">
    <source>
        <dbReference type="EMBL" id="MPV86418.1"/>
    </source>
</evidence>
<dbReference type="NCBIfam" id="TIGR00413">
    <property type="entry name" value="rlpA"/>
    <property type="match status" value="1"/>
</dbReference>
<dbReference type="GO" id="GO:0071555">
    <property type="term" value="P:cell wall organization"/>
    <property type="evidence" value="ECO:0007669"/>
    <property type="project" value="UniProtKB-KW"/>
</dbReference>
<dbReference type="HAMAP" id="MF_02071">
    <property type="entry name" value="RlpA"/>
    <property type="match status" value="1"/>
</dbReference>
<dbReference type="EMBL" id="WHNW01000007">
    <property type="protein sequence ID" value="MPV86418.1"/>
    <property type="molecule type" value="Genomic_DNA"/>
</dbReference>